<name>A0A2S6IBZ3_9ACTN</name>
<evidence type="ECO:0000313" key="2">
    <source>
        <dbReference type="Proteomes" id="UP000239485"/>
    </source>
</evidence>
<proteinExistence type="predicted"/>
<comment type="caution">
    <text evidence="1">The sequence shown here is derived from an EMBL/GenBank/DDBJ whole genome shotgun (WGS) entry which is preliminary data.</text>
</comment>
<accession>A0A2S6IBZ3</accession>
<reference evidence="1 2" key="1">
    <citation type="submission" date="2018-02" db="EMBL/GenBank/DDBJ databases">
        <title>Genomic Encyclopedia of Archaeal and Bacterial Type Strains, Phase II (KMG-II): from individual species to whole genera.</title>
        <authorList>
            <person name="Goeker M."/>
        </authorList>
    </citation>
    <scope>NUCLEOTIDE SEQUENCE [LARGE SCALE GENOMIC DNA]</scope>
    <source>
        <strain evidence="1 2">DSM 22857</strain>
    </source>
</reference>
<protein>
    <submittedName>
        <fullName evidence="1">Uncharacterized protein</fullName>
    </submittedName>
</protein>
<keyword evidence="2" id="KW-1185">Reference proteome</keyword>
<gene>
    <name evidence="1" type="ORF">CLV92_12514</name>
</gene>
<evidence type="ECO:0000313" key="1">
    <source>
        <dbReference type="EMBL" id="PPK90218.1"/>
    </source>
</evidence>
<organism evidence="1 2">
    <name type="scientific">Kineococcus xinjiangensis</name>
    <dbReference type="NCBI Taxonomy" id="512762"/>
    <lineage>
        <taxon>Bacteria</taxon>
        <taxon>Bacillati</taxon>
        <taxon>Actinomycetota</taxon>
        <taxon>Actinomycetes</taxon>
        <taxon>Kineosporiales</taxon>
        <taxon>Kineosporiaceae</taxon>
        <taxon>Kineococcus</taxon>
    </lineage>
</organism>
<dbReference type="Proteomes" id="UP000239485">
    <property type="component" value="Unassembled WGS sequence"/>
</dbReference>
<dbReference type="EMBL" id="PTJD01000025">
    <property type="protein sequence ID" value="PPK90218.1"/>
    <property type="molecule type" value="Genomic_DNA"/>
</dbReference>
<dbReference type="AlphaFoldDB" id="A0A2S6IBZ3"/>
<sequence>MSDTCVTLAAVSEPAVYADSSHRLFSGLGGCVPREWTEAAAPVEVVVRLQWSDTGEEEVHAFADVWTAELVRVDVEGLARGEWFRAQDVRRP</sequence>